<name>A0AAE1NJG2_9EUCA</name>
<proteinExistence type="predicted"/>
<feature type="region of interest" description="Disordered" evidence="1">
    <location>
        <begin position="52"/>
        <end position="130"/>
    </location>
</feature>
<protein>
    <submittedName>
        <fullName evidence="2">Uncharacterized protein</fullName>
    </submittedName>
</protein>
<reference evidence="2" key="1">
    <citation type="submission" date="2023-11" db="EMBL/GenBank/DDBJ databases">
        <title>Genome assemblies of two species of porcelain crab, Petrolisthes cinctipes and Petrolisthes manimaculis (Anomura: Porcellanidae).</title>
        <authorList>
            <person name="Angst P."/>
        </authorList>
    </citation>
    <scope>NUCLEOTIDE SEQUENCE</scope>
    <source>
        <strain evidence="2">PB745_02</strain>
        <tissue evidence="2">Gill</tissue>
    </source>
</reference>
<feature type="compositionally biased region" description="Pro residues" evidence="1">
    <location>
        <begin position="52"/>
        <end position="63"/>
    </location>
</feature>
<keyword evidence="3" id="KW-1185">Reference proteome</keyword>
<feature type="compositionally biased region" description="Pro residues" evidence="1">
    <location>
        <begin position="70"/>
        <end position="92"/>
    </location>
</feature>
<evidence type="ECO:0000313" key="3">
    <source>
        <dbReference type="Proteomes" id="UP001292094"/>
    </source>
</evidence>
<accession>A0AAE1NJG2</accession>
<evidence type="ECO:0000313" key="2">
    <source>
        <dbReference type="EMBL" id="KAK4291165.1"/>
    </source>
</evidence>
<dbReference type="EMBL" id="JAWZYT010005235">
    <property type="protein sequence ID" value="KAK4291165.1"/>
    <property type="molecule type" value="Genomic_DNA"/>
</dbReference>
<feature type="compositionally biased region" description="Low complexity" evidence="1">
    <location>
        <begin position="93"/>
        <end position="102"/>
    </location>
</feature>
<gene>
    <name evidence="2" type="ORF">Pmani_035986</name>
</gene>
<sequence>MTRLLVVINRVHLSTSSGIPFFLWVAWWRDEEEDGWVGDGWRKGGRLERCFPCPPNPPPPPPIIDQHLPPTLPTNPPLLGQPPSPPPSPPPLLDQHLPSSSPLLPPPSQARHTPGRATPCHHHPGGGVPPLAPAAVSVDDQKLNFATFSLKHRGTSPGHEYMYVTEATPAPCPAPCPLPWDCACGYFRLVLYSPAPALPCPCPALPWDCACGYHRLVP</sequence>
<organism evidence="2 3">
    <name type="scientific">Petrolisthes manimaculis</name>
    <dbReference type="NCBI Taxonomy" id="1843537"/>
    <lineage>
        <taxon>Eukaryota</taxon>
        <taxon>Metazoa</taxon>
        <taxon>Ecdysozoa</taxon>
        <taxon>Arthropoda</taxon>
        <taxon>Crustacea</taxon>
        <taxon>Multicrustacea</taxon>
        <taxon>Malacostraca</taxon>
        <taxon>Eumalacostraca</taxon>
        <taxon>Eucarida</taxon>
        <taxon>Decapoda</taxon>
        <taxon>Pleocyemata</taxon>
        <taxon>Anomura</taxon>
        <taxon>Galatheoidea</taxon>
        <taxon>Porcellanidae</taxon>
        <taxon>Petrolisthes</taxon>
    </lineage>
</organism>
<evidence type="ECO:0000256" key="1">
    <source>
        <dbReference type="SAM" id="MobiDB-lite"/>
    </source>
</evidence>
<comment type="caution">
    <text evidence="2">The sequence shown here is derived from an EMBL/GenBank/DDBJ whole genome shotgun (WGS) entry which is preliminary data.</text>
</comment>
<dbReference type="AlphaFoldDB" id="A0AAE1NJG2"/>
<dbReference type="Proteomes" id="UP001292094">
    <property type="component" value="Unassembled WGS sequence"/>
</dbReference>